<name>A0ABT1SXX2_9SPHI</name>
<dbReference type="RefSeq" id="WP_256537321.1">
    <property type="nucleotide sequence ID" value="NZ_JANHOH010000001.1"/>
</dbReference>
<protein>
    <submittedName>
        <fullName evidence="2">Uncharacterized protein</fullName>
    </submittedName>
</protein>
<gene>
    <name evidence="2" type="ORF">NPE20_04050</name>
</gene>
<accession>A0ABT1SXX2</accession>
<dbReference type="EMBL" id="JANHOH010000001">
    <property type="protein sequence ID" value="MCQ6957112.1"/>
    <property type="molecule type" value="Genomic_DNA"/>
</dbReference>
<evidence type="ECO:0000313" key="2">
    <source>
        <dbReference type="EMBL" id="MCQ6957112.1"/>
    </source>
</evidence>
<dbReference type="Proteomes" id="UP001204376">
    <property type="component" value="Unassembled WGS sequence"/>
</dbReference>
<organism evidence="2 3">
    <name type="scientific">Mucilaginibacter aquariorum</name>
    <dbReference type="NCBI Taxonomy" id="2967225"/>
    <lineage>
        <taxon>Bacteria</taxon>
        <taxon>Pseudomonadati</taxon>
        <taxon>Bacteroidota</taxon>
        <taxon>Sphingobacteriia</taxon>
        <taxon>Sphingobacteriales</taxon>
        <taxon>Sphingobacteriaceae</taxon>
        <taxon>Mucilaginibacter</taxon>
    </lineage>
</organism>
<proteinExistence type="predicted"/>
<sequence length="106" mass="11522">MKNKLKPLVKEAKKTTQKAIQLSLVAQLKDITAKFAVGSKKLDKQIQKEAKKLAKKFAKDIKIDTATLVKVDDQPKALEAPKVAPAKTKTTAEPVVKKTTAKTAAL</sequence>
<feature type="region of interest" description="Disordered" evidence="1">
    <location>
        <begin position="83"/>
        <end position="106"/>
    </location>
</feature>
<evidence type="ECO:0000256" key="1">
    <source>
        <dbReference type="SAM" id="MobiDB-lite"/>
    </source>
</evidence>
<comment type="caution">
    <text evidence="2">The sequence shown here is derived from an EMBL/GenBank/DDBJ whole genome shotgun (WGS) entry which is preliminary data.</text>
</comment>
<keyword evidence="3" id="KW-1185">Reference proteome</keyword>
<evidence type="ECO:0000313" key="3">
    <source>
        <dbReference type="Proteomes" id="UP001204376"/>
    </source>
</evidence>
<reference evidence="2 3" key="1">
    <citation type="submission" date="2022-07" db="EMBL/GenBank/DDBJ databases">
        <title>Mucilaginibacter sp. JC4.</title>
        <authorList>
            <person name="Le V."/>
            <person name="Ko S.-R."/>
            <person name="Ahn C.-Y."/>
            <person name="Oh H.-M."/>
        </authorList>
    </citation>
    <scope>NUCLEOTIDE SEQUENCE [LARGE SCALE GENOMIC DNA]</scope>
    <source>
        <strain evidence="2 3">JC4</strain>
    </source>
</reference>